<evidence type="ECO:0000256" key="2">
    <source>
        <dbReference type="ARBA" id="ARBA00004123"/>
    </source>
</evidence>
<feature type="domain" description="Essential protein Yae1 N-terminal" evidence="11">
    <location>
        <begin position="154"/>
        <end position="192"/>
    </location>
</feature>
<dbReference type="EMBL" id="CAWUHB010000069">
    <property type="protein sequence ID" value="CAK7232932.1"/>
    <property type="molecule type" value="Genomic_DNA"/>
</dbReference>
<feature type="compositionally biased region" description="Low complexity" evidence="10">
    <location>
        <begin position="317"/>
        <end position="353"/>
    </location>
</feature>
<comment type="subunit">
    <text evidence="5">May form a complex with LTO1.</text>
</comment>
<evidence type="ECO:0000259" key="11">
    <source>
        <dbReference type="Pfam" id="PF09811"/>
    </source>
</evidence>
<feature type="compositionally biased region" description="Basic and acidic residues" evidence="10">
    <location>
        <begin position="88"/>
        <end position="102"/>
    </location>
</feature>
<comment type="caution">
    <text evidence="12">The sequence shown here is derived from an EMBL/GenBank/DDBJ whole genome shotgun (WGS) entry which is preliminary data.</text>
</comment>
<comment type="function">
    <text evidence="1">The complex LTO1:YAE1 may function as a target specific adapter that probably recruits apo-RPLI1 to the cytosolic iron-sulfur protein assembly (CIA) complex machinery. May be required for biogenesis of the large ribosomal subunit and initiation of translation.</text>
</comment>
<protein>
    <recommendedName>
        <fullName evidence="7">Protein YAE1</fullName>
    </recommendedName>
    <alternativeName>
        <fullName evidence="6">Protein yae1</fullName>
    </alternativeName>
</protein>
<evidence type="ECO:0000256" key="5">
    <source>
        <dbReference type="ARBA" id="ARBA00011427"/>
    </source>
</evidence>
<dbReference type="Pfam" id="PF09811">
    <property type="entry name" value="Yae1_N"/>
    <property type="match status" value="1"/>
</dbReference>
<keyword evidence="8" id="KW-0963">Cytoplasm</keyword>
<dbReference type="InterPro" id="IPR019191">
    <property type="entry name" value="Essential_protein_Yae1_N"/>
</dbReference>
<feature type="region of interest" description="Disordered" evidence="10">
    <location>
        <begin position="75"/>
        <end position="146"/>
    </location>
</feature>
<gene>
    <name evidence="12" type="primary">YAE1</name>
    <name evidence="12" type="ORF">SCUCBS95973_008424</name>
</gene>
<evidence type="ECO:0000313" key="12">
    <source>
        <dbReference type="EMBL" id="CAK7232932.1"/>
    </source>
</evidence>
<proteinExistence type="inferred from homology"/>
<reference evidence="12 13" key="1">
    <citation type="submission" date="2024-01" db="EMBL/GenBank/DDBJ databases">
        <authorList>
            <person name="Allen C."/>
            <person name="Tagirdzhanova G."/>
        </authorList>
    </citation>
    <scope>NUCLEOTIDE SEQUENCE [LARGE SCALE GENOMIC DNA]</scope>
</reference>
<evidence type="ECO:0000256" key="8">
    <source>
        <dbReference type="ARBA" id="ARBA00022490"/>
    </source>
</evidence>
<name>A0ABP0CLG6_9PEZI</name>
<dbReference type="PANTHER" id="PTHR18829">
    <property type="entry name" value="PROTEIN YAE1 HOMOLOG"/>
    <property type="match status" value="1"/>
</dbReference>
<evidence type="ECO:0000313" key="13">
    <source>
        <dbReference type="Proteomes" id="UP001642405"/>
    </source>
</evidence>
<evidence type="ECO:0000256" key="9">
    <source>
        <dbReference type="ARBA" id="ARBA00023242"/>
    </source>
</evidence>
<keyword evidence="9" id="KW-0539">Nucleus</keyword>
<comment type="subcellular location">
    <subcellularLocation>
        <location evidence="3">Cytoplasm</location>
    </subcellularLocation>
    <subcellularLocation>
        <location evidence="2">Nucleus</location>
    </subcellularLocation>
</comment>
<dbReference type="InterPro" id="IPR038881">
    <property type="entry name" value="Yae1-like"/>
</dbReference>
<comment type="similarity">
    <text evidence="4">Belongs to the YAE1 family.</text>
</comment>
<dbReference type="PANTHER" id="PTHR18829:SF0">
    <property type="entry name" value="PROTEIN YAE1 HOMOLOG"/>
    <property type="match status" value="1"/>
</dbReference>
<feature type="region of interest" description="Disordered" evidence="10">
    <location>
        <begin position="306"/>
        <end position="353"/>
    </location>
</feature>
<feature type="compositionally biased region" description="Basic residues" evidence="10">
    <location>
        <begin position="127"/>
        <end position="136"/>
    </location>
</feature>
<sequence>MHQRPPADPSNKDDLLAPAGISFATMDPSPEDVAVVGARDAAGPAVDASTVYHGEAIDEAGGSAVDLFDDVFGTSPTSGDIHHHGHHEHQEHHDHGDHDESHLPAPDAATVSPLTIPTSAGTASASGHRREHHEHHDHHPSDMNRLQQDHSTAGYREGLSAGKNNTLQTGFDEGYPLGAALGTMVGRLLGLLEGLVVALPGGDAGGTGEEEQAESLSALLVRARQDLTARSIYSPAYFAADGTWTYDLDNHTEASEANEATIYDVAGAHPLIKTWRGIVDRQLDRRGIRWGKPGEEEALAAAIGLKDDDESQGGTKTAATASPRPDAAAAAAPTAAAARAPASSSTNASALDW</sequence>
<accession>A0ABP0CLG6</accession>
<feature type="compositionally biased region" description="Polar residues" evidence="10">
    <location>
        <begin position="112"/>
        <end position="125"/>
    </location>
</feature>
<evidence type="ECO:0000256" key="1">
    <source>
        <dbReference type="ARBA" id="ARBA00003836"/>
    </source>
</evidence>
<evidence type="ECO:0000256" key="10">
    <source>
        <dbReference type="SAM" id="MobiDB-lite"/>
    </source>
</evidence>
<evidence type="ECO:0000256" key="6">
    <source>
        <dbReference type="ARBA" id="ARBA00017286"/>
    </source>
</evidence>
<evidence type="ECO:0000256" key="7">
    <source>
        <dbReference type="ARBA" id="ARBA00018400"/>
    </source>
</evidence>
<keyword evidence="13" id="KW-1185">Reference proteome</keyword>
<evidence type="ECO:0000256" key="4">
    <source>
        <dbReference type="ARBA" id="ARBA00007096"/>
    </source>
</evidence>
<dbReference type="Proteomes" id="UP001642405">
    <property type="component" value="Unassembled WGS sequence"/>
</dbReference>
<evidence type="ECO:0000256" key="3">
    <source>
        <dbReference type="ARBA" id="ARBA00004496"/>
    </source>
</evidence>
<organism evidence="12 13">
    <name type="scientific">Sporothrix curviconia</name>
    <dbReference type="NCBI Taxonomy" id="1260050"/>
    <lineage>
        <taxon>Eukaryota</taxon>
        <taxon>Fungi</taxon>
        <taxon>Dikarya</taxon>
        <taxon>Ascomycota</taxon>
        <taxon>Pezizomycotina</taxon>
        <taxon>Sordariomycetes</taxon>
        <taxon>Sordariomycetidae</taxon>
        <taxon>Ophiostomatales</taxon>
        <taxon>Ophiostomataceae</taxon>
        <taxon>Sporothrix</taxon>
    </lineage>
</organism>